<dbReference type="SUPFAM" id="SSF56436">
    <property type="entry name" value="C-type lectin-like"/>
    <property type="match status" value="1"/>
</dbReference>
<dbReference type="SMART" id="SM00034">
    <property type="entry name" value="CLECT"/>
    <property type="match status" value="1"/>
</dbReference>
<proteinExistence type="predicted"/>
<feature type="chain" id="PRO_5042869952" evidence="1">
    <location>
        <begin position="23"/>
        <end position="170"/>
    </location>
</feature>
<evidence type="ECO:0000313" key="3">
    <source>
        <dbReference type="EMBL" id="KAK5976946.1"/>
    </source>
</evidence>
<gene>
    <name evidence="3" type="ORF">GCK32_017881</name>
</gene>
<evidence type="ECO:0000256" key="1">
    <source>
        <dbReference type="SAM" id="SignalP"/>
    </source>
</evidence>
<dbReference type="EMBL" id="WIXE01011201">
    <property type="protein sequence ID" value="KAK5976946.1"/>
    <property type="molecule type" value="Genomic_DNA"/>
</dbReference>
<keyword evidence="4" id="KW-1185">Reference proteome</keyword>
<dbReference type="PANTHER" id="PTHR22803">
    <property type="entry name" value="MANNOSE, PHOSPHOLIPASE, LECTIN RECEPTOR RELATED"/>
    <property type="match status" value="1"/>
</dbReference>
<dbReference type="InterPro" id="IPR001304">
    <property type="entry name" value="C-type_lectin-like"/>
</dbReference>
<reference evidence="3 4" key="1">
    <citation type="submission" date="2019-10" db="EMBL/GenBank/DDBJ databases">
        <title>Assembly and Annotation for the nematode Trichostrongylus colubriformis.</title>
        <authorList>
            <person name="Martin J."/>
        </authorList>
    </citation>
    <scope>NUCLEOTIDE SEQUENCE [LARGE SCALE GENOMIC DNA]</scope>
    <source>
        <strain evidence="3">G859</strain>
        <tissue evidence="3">Whole worm</tissue>
    </source>
</reference>
<comment type="caution">
    <text evidence="3">The sequence shown here is derived from an EMBL/GenBank/DDBJ whole genome shotgun (WGS) entry which is preliminary data.</text>
</comment>
<dbReference type="PROSITE" id="PS50041">
    <property type="entry name" value="C_TYPE_LECTIN_2"/>
    <property type="match status" value="1"/>
</dbReference>
<dbReference type="InterPro" id="IPR050111">
    <property type="entry name" value="C-type_lectin/snaclec_domain"/>
</dbReference>
<evidence type="ECO:0000313" key="4">
    <source>
        <dbReference type="Proteomes" id="UP001331761"/>
    </source>
</evidence>
<name>A0AAN8FD38_TRICO</name>
<dbReference type="InterPro" id="IPR016187">
    <property type="entry name" value="CTDL_fold"/>
</dbReference>
<protein>
    <submittedName>
        <fullName evidence="3">C-type lectin</fullName>
    </submittedName>
</protein>
<dbReference type="Gene3D" id="3.10.100.10">
    <property type="entry name" value="Mannose-Binding Protein A, subunit A"/>
    <property type="match status" value="1"/>
</dbReference>
<feature type="signal peptide" evidence="1">
    <location>
        <begin position="1"/>
        <end position="22"/>
    </location>
</feature>
<organism evidence="3 4">
    <name type="scientific">Trichostrongylus colubriformis</name>
    <name type="common">Black scour worm</name>
    <dbReference type="NCBI Taxonomy" id="6319"/>
    <lineage>
        <taxon>Eukaryota</taxon>
        <taxon>Metazoa</taxon>
        <taxon>Ecdysozoa</taxon>
        <taxon>Nematoda</taxon>
        <taxon>Chromadorea</taxon>
        <taxon>Rhabditida</taxon>
        <taxon>Rhabditina</taxon>
        <taxon>Rhabditomorpha</taxon>
        <taxon>Strongyloidea</taxon>
        <taxon>Trichostrongylidae</taxon>
        <taxon>Trichostrongylus</taxon>
    </lineage>
</organism>
<dbReference type="CDD" id="cd00037">
    <property type="entry name" value="CLECT"/>
    <property type="match status" value="1"/>
</dbReference>
<sequence length="170" mass="19898">MNAYGLCVTFVVAMLVEFFVWAQEPCTPWIYRIESHKCYRKYCDDRTPEDAQKVCEQQGGNLVTICDEAENDFVSMMGQVAMSKSEVNGRTWIGYRRNPNNKQEWQWRSGSPCNYTNWAPGEPNNAGGEDYAELYTFYFKFDRKTWNDDRSTSVLYYICERSTCLQEDVV</sequence>
<dbReference type="Proteomes" id="UP001331761">
    <property type="component" value="Unassembled WGS sequence"/>
</dbReference>
<dbReference type="InterPro" id="IPR016186">
    <property type="entry name" value="C-type_lectin-like/link_sf"/>
</dbReference>
<keyword evidence="1" id="KW-0732">Signal</keyword>
<evidence type="ECO:0000259" key="2">
    <source>
        <dbReference type="PROSITE" id="PS50041"/>
    </source>
</evidence>
<feature type="domain" description="C-type lectin" evidence="2">
    <location>
        <begin position="34"/>
        <end position="160"/>
    </location>
</feature>
<dbReference type="Pfam" id="PF00059">
    <property type="entry name" value="Lectin_C"/>
    <property type="match status" value="1"/>
</dbReference>
<dbReference type="AlphaFoldDB" id="A0AAN8FD38"/>
<accession>A0AAN8FD38</accession>